<comment type="caution">
    <text evidence="2">The sequence shown here is derived from an EMBL/GenBank/DDBJ whole genome shotgun (WGS) entry which is preliminary data.</text>
</comment>
<sequence>MCGLLAGGICVQGEQQDARVLRRQVLDSVEAADVRLQRFVPGAERDRAMQADVPECLHSLPRIRQHSTGPVHGFPHPNSQLS</sequence>
<protein>
    <submittedName>
        <fullName evidence="2">Uncharacterized protein</fullName>
    </submittedName>
</protein>
<feature type="region of interest" description="Disordered" evidence="1">
    <location>
        <begin position="60"/>
        <end position="82"/>
    </location>
</feature>
<proteinExistence type="predicted"/>
<dbReference type="EMBL" id="CAMGYJ010000010">
    <property type="protein sequence ID" value="CAI0553091.1"/>
    <property type="molecule type" value="Genomic_DNA"/>
</dbReference>
<dbReference type="AlphaFoldDB" id="A0AAV0R761"/>
<evidence type="ECO:0000313" key="3">
    <source>
        <dbReference type="Proteomes" id="UP001154282"/>
    </source>
</evidence>
<name>A0AAV0R761_9ROSI</name>
<dbReference type="Proteomes" id="UP001154282">
    <property type="component" value="Unassembled WGS sequence"/>
</dbReference>
<organism evidence="2 3">
    <name type="scientific">Linum tenue</name>
    <dbReference type="NCBI Taxonomy" id="586396"/>
    <lineage>
        <taxon>Eukaryota</taxon>
        <taxon>Viridiplantae</taxon>
        <taxon>Streptophyta</taxon>
        <taxon>Embryophyta</taxon>
        <taxon>Tracheophyta</taxon>
        <taxon>Spermatophyta</taxon>
        <taxon>Magnoliopsida</taxon>
        <taxon>eudicotyledons</taxon>
        <taxon>Gunneridae</taxon>
        <taxon>Pentapetalae</taxon>
        <taxon>rosids</taxon>
        <taxon>fabids</taxon>
        <taxon>Malpighiales</taxon>
        <taxon>Linaceae</taxon>
        <taxon>Linum</taxon>
    </lineage>
</organism>
<keyword evidence="3" id="KW-1185">Reference proteome</keyword>
<accession>A0AAV0R761</accession>
<evidence type="ECO:0000256" key="1">
    <source>
        <dbReference type="SAM" id="MobiDB-lite"/>
    </source>
</evidence>
<gene>
    <name evidence="2" type="ORF">LITE_LOCUS46717</name>
</gene>
<reference evidence="2" key="1">
    <citation type="submission" date="2022-08" db="EMBL/GenBank/DDBJ databases">
        <authorList>
            <person name="Gutierrez-Valencia J."/>
        </authorList>
    </citation>
    <scope>NUCLEOTIDE SEQUENCE</scope>
</reference>
<evidence type="ECO:0000313" key="2">
    <source>
        <dbReference type="EMBL" id="CAI0553091.1"/>
    </source>
</evidence>